<dbReference type="Pfam" id="PF20249">
    <property type="entry name" value="VasX_N"/>
    <property type="match status" value="1"/>
</dbReference>
<feature type="transmembrane region" description="Helical" evidence="1">
    <location>
        <begin position="722"/>
        <end position="743"/>
    </location>
</feature>
<keyword evidence="1" id="KW-0812">Transmembrane</keyword>
<feature type="transmembrane region" description="Helical" evidence="1">
    <location>
        <begin position="755"/>
        <end position="777"/>
    </location>
</feature>
<name>A0ABU6KWJ4_ENTAS</name>
<dbReference type="NCBIfam" id="NF041559">
    <property type="entry name" value="BTH_I2691_fam"/>
    <property type="match status" value="1"/>
</dbReference>
<evidence type="ECO:0000313" key="3">
    <source>
        <dbReference type="EMBL" id="MEC5730153.1"/>
    </source>
</evidence>
<protein>
    <submittedName>
        <fullName evidence="3">T6SS effector BTH_I2691 family protein</fullName>
    </submittedName>
</protein>
<proteinExistence type="predicted"/>
<evidence type="ECO:0000256" key="1">
    <source>
        <dbReference type="SAM" id="Phobius"/>
    </source>
</evidence>
<feature type="transmembrane region" description="Helical" evidence="1">
    <location>
        <begin position="695"/>
        <end position="716"/>
    </location>
</feature>
<dbReference type="Proteomes" id="UP001175344">
    <property type="component" value="Unassembled WGS sequence"/>
</dbReference>
<keyword evidence="1" id="KW-0472">Membrane</keyword>
<dbReference type="RefSeq" id="WP_223825973.1">
    <property type="nucleotide sequence ID" value="NZ_CABGKT010000001.1"/>
</dbReference>
<feature type="transmembrane region" description="Helical" evidence="1">
    <location>
        <begin position="789"/>
        <end position="813"/>
    </location>
</feature>
<dbReference type="EMBL" id="JARTQQ020000001">
    <property type="protein sequence ID" value="MEC5730153.1"/>
    <property type="molecule type" value="Genomic_DNA"/>
</dbReference>
<dbReference type="InterPro" id="IPR046864">
    <property type="entry name" value="VasX_N"/>
</dbReference>
<gene>
    <name evidence="3" type="ORF">QAA55_017250</name>
</gene>
<reference evidence="3 4" key="1">
    <citation type="journal article" date="2023" name="Nat. Commun.">
        <title>Genomic dissection of endemic carbapenem resistance reveals metallo-beta-lactamase dissemination through clonal, plasmid and integron transfer.</title>
        <authorList>
            <person name="Macesic N."/>
            <person name="Hawkey J."/>
            <person name="Vezina B."/>
            <person name="Wisniewski J.A."/>
            <person name="Cottingham H."/>
            <person name="Blakeway L.V."/>
            <person name="Harshegyi T."/>
            <person name="Pragastis K."/>
            <person name="Badoordeen G.Z."/>
            <person name="Dennison A."/>
            <person name="Spelman D.W."/>
            <person name="Jenney A.W.J."/>
            <person name="Peleg A.Y."/>
        </authorList>
    </citation>
    <scope>NUCLEOTIDE SEQUENCE [LARGE SCALE GENOMIC DNA]</scope>
    <source>
        <strain evidence="3 4">CPO239</strain>
    </source>
</reference>
<keyword evidence="4" id="KW-1185">Reference proteome</keyword>
<comment type="caution">
    <text evidence="3">The sequence shown here is derived from an EMBL/GenBank/DDBJ whole genome shotgun (WGS) entry which is preliminary data.</text>
</comment>
<evidence type="ECO:0000313" key="4">
    <source>
        <dbReference type="Proteomes" id="UP001175344"/>
    </source>
</evidence>
<organism evidence="3 4">
    <name type="scientific">Enterobacter asburiae</name>
    <dbReference type="NCBI Taxonomy" id="61645"/>
    <lineage>
        <taxon>Bacteria</taxon>
        <taxon>Pseudomonadati</taxon>
        <taxon>Pseudomonadota</taxon>
        <taxon>Gammaproteobacteria</taxon>
        <taxon>Enterobacterales</taxon>
        <taxon>Enterobacteriaceae</taxon>
        <taxon>Enterobacter</taxon>
        <taxon>Enterobacter cloacae complex</taxon>
    </lineage>
</organism>
<evidence type="ECO:0000259" key="2">
    <source>
        <dbReference type="Pfam" id="PF20249"/>
    </source>
</evidence>
<keyword evidence="1" id="KW-1133">Transmembrane helix</keyword>
<accession>A0ABU6KWJ4</accession>
<sequence length="1024" mass="110045">MMGTRDKVGSNAEASQQAAVVPSGCKACKREGVAIYPLRVAAIPQPLVNTGWQPAVPTQDIELTGGEFKYALRTLRQGYVYVLLDKSVWQAYQVTAEGFLRQFNAYEMPESETVDSLSPACLTQNHDVLASFINIDPNYSQAMVGFSSDPWCKTVLDEYKSGKRPATRFTQVTVSDGKATIEGASRSLTLDPSLSALKSNALEFATESFPSVVGKDADPDGAHGFYPRMEKSKQTALGNQIAQLQQQYGAPVKAIVLDDVVGVVEEINHGRLDVVQALATYTSEKSNIHQKTISDAIVQIRASTTKQTENDPKIQGFSTPGYSTSYSVSRESAVAIELRKALGRMEEYYDEPARAAFASSWQSTVDGYKQQMAAIWQDLDNLYTSTLWLLLLNNDYSPETSVVSWHFQLRTITACLQGSLAGCDTEKLQQGGKKPQWAGWLADPMSPPLMALLRNKHDFSAEVFNGSLTYSNLKAVLNSKEASAFVNNKAYQQLAASLVSAIGGAYSGLWSLLSESAKGGVLRTLQGVAYVAEGSPVVTVFTGEMTIRDYQNLLRTQLDVHGKSPLTMQTEEAGGAMRSTRVGHWLQVTDPVVLEQKIQVRLTAPLSNQGKLSGITMLTPDVIDNSLTRGEIALGPAEMRGIGRYQATISTDFQSGLLGLILAGILINTTFNNIEALKTAMPGDTQAQMSMTSGSLIALACGVEILGQGSAVLNLFNKGDFLIRSAGVIGGLAGAIDGVALGMKTLSLWRDGDSTAAAFYGFATASVIASSTVSVISSAAGNFAIFSEGAILLGPVGWCIVLGVVAVTLISIGNSYILSPLERWLTHTCFGNRDECDESEVVWHKESLSDMREAMKALHVIASGVSAQLVGDWFADMTNNTRLLGNRMMAARVILADCSPTGSDWLVELTATGGGSHQVLARSGSDAKLAGLKTPEPQSYETAAQQIGRGELTPMVPAVMTKAISATSLNASWLVAEGKPRGLQLDGEFPLNLSRFTGAELTVTYWPDKTNQDDRLQMTTELDS</sequence>
<dbReference type="InterPro" id="IPR048126">
    <property type="entry name" value="Toxin_VasX"/>
</dbReference>
<feature type="domain" description="Toxin VasX N-terminal region" evidence="2">
    <location>
        <begin position="25"/>
        <end position="176"/>
    </location>
</feature>
<dbReference type="CDD" id="cd20707">
    <property type="entry name" value="MIX_III"/>
    <property type="match status" value="1"/>
</dbReference>